<keyword evidence="3" id="KW-1185">Reference proteome</keyword>
<proteinExistence type="predicted"/>
<dbReference type="PANTHER" id="PTHR34387:SF2">
    <property type="entry name" value="SLR1258 PROTEIN"/>
    <property type="match status" value="1"/>
</dbReference>
<dbReference type="Gene3D" id="3.30.110.170">
    <property type="entry name" value="Protein of unknown function (DUF541), domain 1"/>
    <property type="match status" value="1"/>
</dbReference>
<evidence type="ECO:0008006" key="4">
    <source>
        <dbReference type="Google" id="ProtNLM"/>
    </source>
</evidence>
<gene>
    <name evidence="2" type="ORF">FHS09_000294</name>
</gene>
<dbReference type="PANTHER" id="PTHR34387">
    <property type="entry name" value="SLR1258 PROTEIN"/>
    <property type="match status" value="1"/>
</dbReference>
<dbReference type="GO" id="GO:0006974">
    <property type="term" value="P:DNA damage response"/>
    <property type="evidence" value="ECO:0007669"/>
    <property type="project" value="TreeGrafter"/>
</dbReference>
<reference evidence="2 3" key="1">
    <citation type="submission" date="2020-08" db="EMBL/GenBank/DDBJ databases">
        <title>Genomic Encyclopedia of Type Strains, Phase III (KMG-III): the genomes of soil and plant-associated and newly described type strains.</title>
        <authorList>
            <person name="Whitman W."/>
        </authorList>
    </citation>
    <scope>NUCLEOTIDE SEQUENCE [LARGE SCALE GENOMIC DNA]</scope>
    <source>
        <strain evidence="2 3">CECT 8799</strain>
    </source>
</reference>
<name>A0A7W4W8B3_9GAMM</name>
<dbReference type="EMBL" id="JACHWZ010000001">
    <property type="protein sequence ID" value="MBB3059493.1"/>
    <property type="molecule type" value="Genomic_DNA"/>
</dbReference>
<feature type="signal peptide" evidence="1">
    <location>
        <begin position="1"/>
        <end position="19"/>
    </location>
</feature>
<dbReference type="AlphaFoldDB" id="A0A7W4W8B3"/>
<dbReference type="Gene3D" id="3.30.70.2970">
    <property type="entry name" value="Protein of unknown function (DUF541), domain 2"/>
    <property type="match status" value="1"/>
</dbReference>
<organism evidence="2 3">
    <name type="scientific">Microbulbifer rhizosphaerae</name>
    <dbReference type="NCBI Taxonomy" id="1562603"/>
    <lineage>
        <taxon>Bacteria</taxon>
        <taxon>Pseudomonadati</taxon>
        <taxon>Pseudomonadota</taxon>
        <taxon>Gammaproteobacteria</taxon>
        <taxon>Cellvibrionales</taxon>
        <taxon>Microbulbiferaceae</taxon>
        <taxon>Microbulbifer</taxon>
    </lineage>
</organism>
<comment type="caution">
    <text evidence="2">The sequence shown here is derived from an EMBL/GenBank/DDBJ whole genome shotgun (WGS) entry which is preliminary data.</text>
</comment>
<feature type="chain" id="PRO_5030997545" description="Oxidative stress defense protein" evidence="1">
    <location>
        <begin position="20"/>
        <end position="255"/>
    </location>
</feature>
<dbReference type="InterPro" id="IPR007497">
    <property type="entry name" value="SIMPL/DUF541"/>
</dbReference>
<evidence type="ECO:0000313" key="2">
    <source>
        <dbReference type="EMBL" id="MBB3059493.1"/>
    </source>
</evidence>
<dbReference type="Pfam" id="PF04402">
    <property type="entry name" value="SIMPL"/>
    <property type="match status" value="1"/>
</dbReference>
<dbReference type="InterPro" id="IPR052022">
    <property type="entry name" value="26kDa_periplasmic_antigen"/>
</dbReference>
<sequence>MKKFLFIFTASLLSNFCFAVPEIKGTPQDLRGLLYPSDNVVTISGHAEEKAYSDQAIVSLVVTTEEKQLADAIASNSLLRDRLRSALNSAGIPRDAIQNSKFSSSPQYGWFGKTPSSYKVINRIAVTIDEESQLEAIARLADENQEVILSDTTFEHSNKEMYNKKVKSIALQRIMEQKANYEQTLGVKLTPIGIRNAKMDFQATRGAMVLEEVVVAGSRKERDGYVSQSLEPSYQAPSFDEIQYEAELSIDFKIQ</sequence>
<protein>
    <recommendedName>
        <fullName evidence="4">Oxidative stress defense protein</fullName>
    </recommendedName>
</protein>
<evidence type="ECO:0000313" key="3">
    <source>
        <dbReference type="Proteomes" id="UP000535937"/>
    </source>
</evidence>
<keyword evidence="1" id="KW-0732">Signal</keyword>
<accession>A0A7W4W8B3</accession>
<dbReference type="Proteomes" id="UP000535937">
    <property type="component" value="Unassembled WGS sequence"/>
</dbReference>
<evidence type="ECO:0000256" key="1">
    <source>
        <dbReference type="SAM" id="SignalP"/>
    </source>
</evidence>
<dbReference type="RefSeq" id="WP_183455923.1">
    <property type="nucleotide sequence ID" value="NZ_JACHWZ010000001.1"/>
</dbReference>